<accession>A0ABV7P0A1</accession>
<dbReference type="SUPFAM" id="SSF56645">
    <property type="entry name" value="Acyl-CoA dehydrogenase NM domain-like"/>
    <property type="match status" value="1"/>
</dbReference>
<dbReference type="SUPFAM" id="SSF47203">
    <property type="entry name" value="Acyl-CoA dehydrogenase C-terminal domain-like"/>
    <property type="match status" value="1"/>
</dbReference>
<comment type="caution">
    <text evidence="9">The sequence shown here is derived from an EMBL/GenBank/DDBJ whole genome shotgun (WGS) entry which is preliminary data.</text>
</comment>
<reference evidence="10" key="1">
    <citation type="journal article" date="2019" name="Int. J. Syst. Evol. Microbiol.">
        <title>The Global Catalogue of Microorganisms (GCM) 10K type strain sequencing project: providing services to taxonomists for standard genome sequencing and annotation.</title>
        <authorList>
            <consortium name="The Broad Institute Genomics Platform"/>
            <consortium name="The Broad Institute Genome Sequencing Center for Infectious Disease"/>
            <person name="Wu L."/>
            <person name="Ma J."/>
        </authorList>
    </citation>
    <scope>NUCLEOTIDE SEQUENCE [LARGE SCALE GENOMIC DNA]</scope>
    <source>
        <strain evidence="10">CGMCC 4.7676</strain>
    </source>
</reference>
<evidence type="ECO:0000313" key="9">
    <source>
        <dbReference type="EMBL" id="MFC3451435.1"/>
    </source>
</evidence>
<dbReference type="InterPro" id="IPR036250">
    <property type="entry name" value="AcylCo_DH-like_C"/>
</dbReference>
<dbReference type="Gene3D" id="1.20.140.10">
    <property type="entry name" value="Butyryl-CoA Dehydrogenase, subunit A, domain 3"/>
    <property type="match status" value="1"/>
</dbReference>
<dbReference type="PANTHER" id="PTHR43884">
    <property type="entry name" value="ACYL-COA DEHYDROGENASE"/>
    <property type="match status" value="1"/>
</dbReference>
<feature type="domain" description="Acyl-CoA oxidase/dehydrogenase middle" evidence="7">
    <location>
        <begin position="124"/>
        <end position="216"/>
    </location>
</feature>
<organism evidence="9 10">
    <name type="scientific">Amycolatopsis speibonae</name>
    <dbReference type="NCBI Taxonomy" id="1450224"/>
    <lineage>
        <taxon>Bacteria</taxon>
        <taxon>Bacillati</taxon>
        <taxon>Actinomycetota</taxon>
        <taxon>Actinomycetes</taxon>
        <taxon>Pseudonocardiales</taxon>
        <taxon>Pseudonocardiaceae</taxon>
        <taxon>Amycolatopsis</taxon>
    </lineage>
</organism>
<dbReference type="PANTHER" id="PTHR43884:SF22">
    <property type="entry name" value="BLR3437 PROTEIN"/>
    <property type="match status" value="1"/>
</dbReference>
<evidence type="ECO:0000256" key="4">
    <source>
        <dbReference type="ARBA" id="ARBA00022827"/>
    </source>
</evidence>
<feature type="domain" description="Acyl-CoA dehydrogenase/oxidase N-terminal" evidence="8">
    <location>
        <begin position="7"/>
        <end position="120"/>
    </location>
</feature>
<keyword evidence="5 9" id="KW-0560">Oxidoreductase</keyword>
<dbReference type="Pfam" id="PF02770">
    <property type="entry name" value="Acyl-CoA_dh_M"/>
    <property type="match status" value="1"/>
</dbReference>
<keyword evidence="3 5" id="KW-0285">Flavoprotein</keyword>
<proteinExistence type="inferred from homology"/>
<evidence type="ECO:0000256" key="5">
    <source>
        <dbReference type="RuleBase" id="RU362125"/>
    </source>
</evidence>
<comment type="similarity">
    <text evidence="2 5">Belongs to the acyl-CoA dehydrogenase family.</text>
</comment>
<evidence type="ECO:0000256" key="1">
    <source>
        <dbReference type="ARBA" id="ARBA00001974"/>
    </source>
</evidence>
<dbReference type="EC" id="1.-.-.-" evidence="9"/>
<evidence type="ECO:0000259" key="8">
    <source>
        <dbReference type="Pfam" id="PF02771"/>
    </source>
</evidence>
<gene>
    <name evidence="9" type="ORF">ACFOSH_18540</name>
</gene>
<dbReference type="EMBL" id="JBHRWK010000024">
    <property type="protein sequence ID" value="MFC3451435.1"/>
    <property type="molecule type" value="Genomic_DNA"/>
</dbReference>
<dbReference type="PROSITE" id="PS00072">
    <property type="entry name" value="ACYL_COA_DH_1"/>
    <property type="match status" value="1"/>
</dbReference>
<keyword evidence="4 5" id="KW-0274">FAD</keyword>
<dbReference type="InterPro" id="IPR046373">
    <property type="entry name" value="Acyl-CoA_Oxase/DH_mid-dom_sf"/>
</dbReference>
<dbReference type="Pfam" id="PF00441">
    <property type="entry name" value="Acyl-CoA_dh_1"/>
    <property type="match status" value="1"/>
</dbReference>
<evidence type="ECO:0000259" key="7">
    <source>
        <dbReference type="Pfam" id="PF02770"/>
    </source>
</evidence>
<evidence type="ECO:0000256" key="2">
    <source>
        <dbReference type="ARBA" id="ARBA00009347"/>
    </source>
</evidence>
<dbReference type="RefSeq" id="WP_378240193.1">
    <property type="nucleotide sequence ID" value="NZ_JBHRWK010000024.1"/>
</dbReference>
<protein>
    <submittedName>
        <fullName evidence="9">Acyl-CoA dehydrogenase family protein</fullName>
        <ecNumber evidence="9">1.-.-.-</ecNumber>
    </submittedName>
</protein>
<dbReference type="InterPro" id="IPR037069">
    <property type="entry name" value="AcylCoA_DH/ox_N_sf"/>
</dbReference>
<dbReference type="InterPro" id="IPR006089">
    <property type="entry name" value="Acyl-CoA_DH_CS"/>
</dbReference>
<evidence type="ECO:0000259" key="6">
    <source>
        <dbReference type="Pfam" id="PF00441"/>
    </source>
</evidence>
<evidence type="ECO:0000313" key="10">
    <source>
        <dbReference type="Proteomes" id="UP001595645"/>
    </source>
</evidence>
<dbReference type="Pfam" id="PF02771">
    <property type="entry name" value="Acyl-CoA_dh_N"/>
    <property type="match status" value="1"/>
</dbReference>
<dbReference type="InterPro" id="IPR009075">
    <property type="entry name" value="AcylCo_DH/oxidase_C"/>
</dbReference>
<dbReference type="Gene3D" id="2.40.110.10">
    <property type="entry name" value="Butyryl-CoA Dehydrogenase, subunit A, domain 2"/>
    <property type="match status" value="1"/>
</dbReference>
<dbReference type="GO" id="GO:0016491">
    <property type="term" value="F:oxidoreductase activity"/>
    <property type="evidence" value="ECO:0007669"/>
    <property type="project" value="UniProtKB-KW"/>
</dbReference>
<dbReference type="Gene3D" id="1.10.540.10">
    <property type="entry name" value="Acyl-CoA dehydrogenase/oxidase, N-terminal domain"/>
    <property type="match status" value="1"/>
</dbReference>
<evidence type="ECO:0000256" key="3">
    <source>
        <dbReference type="ARBA" id="ARBA00022630"/>
    </source>
</evidence>
<comment type="cofactor">
    <cofactor evidence="1 5">
        <name>FAD</name>
        <dbReference type="ChEBI" id="CHEBI:57692"/>
    </cofactor>
</comment>
<dbReference type="InterPro" id="IPR009100">
    <property type="entry name" value="AcylCoA_DH/oxidase_NM_dom_sf"/>
</dbReference>
<feature type="domain" description="Acyl-CoA dehydrogenase/oxidase C-terminal" evidence="6">
    <location>
        <begin position="228"/>
        <end position="377"/>
    </location>
</feature>
<sequence length="379" mass="40071">MTAFALSPEQQAFAIEVRRLGAEKLRPLAESGTEGAVNRPLLKEMGALGLLSRLFPGVDVGSPSREAAATDLCILRESLASQSTEAETALALQGLGTYPVLQSGQDSQVSKWVPAVAAGDAVAAFALTEPNAGSDAAALELFAEPDGDGWRLTGEKMWISNAPEADFYSVFARTTREAGSRGVSAFVVPADRAGLSGEHLDLVSPHPIGTLVFDGVRVEREELLGEPDRGFGVAMRTLDLFRPSVGAFAVGMAQAALDAAVAHSQTRVAFGGPLLRQQTVAHTLAEMATRTEASRLLVYAAAAARDAGEPNLAGRAAMAKLFATETAQYVVDSAVQIHGARALRRGHLLEHLYREVRAPRIYEGASEVQRTIIARSLTS</sequence>
<dbReference type="InterPro" id="IPR006091">
    <property type="entry name" value="Acyl-CoA_Oxase/DH_mid-dom"/>
</dbReference>
<keyword evidence="10" id="KW-1185">Reference proteome</keyword>
<name>A0ABV7P0A1_9PSEU</name>
<dbReference type="Proteomes" id="UP001595645">
    <property type="component" value="Unassembled WGS sequence"/>
</dbReference>
<dbReference type="InterPro" id="IPR013786">
    <property type="entry name" value="AcylCoA_DH/ox_N"/>
</dbReference>